<accession>A0A9P6UEN6</accession>
<feature type="domain" description="Transcription activator GCR1-like" evidence="2">
    <location>
        <begin position="377"/>
        <end position="456"/>
    </location>
</feature>
<dbReference type="PANTHER" id="PTHR37784">
    <property type="entry name" value="PROTEIN MSN1"/>
    <property type="match status" value="1"/>
</dbReference>
<dbReference type="GO" id="GO:0000981">
    <property type="term" value="F:DNA-binding transcription factor activity, RNA polymerase II-specific"/>
    <property type="evidence" value="ECO:0007669"/>
    <property type="project" value="TreeGrafter"/>
</dbReference>
<dbReference type="Pfam" id="PF12550">
    <property type="entry name" value="GCR1_C"/>
    <property type="match status" value="2"/>
</dbReference>
<dbReference type="Proteomes" id="UP000823405">
    <property type="component" value="Unassembled WGS sequence"/>
</dbReference>
<feature type="non-terminal residue" evidence="3">
    <location>
        <position position="463"/>
    </location>
</feature>
<evidence type="ECO:0000256" key="1">
    <source>
        <dbReference type="SAM" id="MobiDB-lite"/>
    </source>
</evidence>
<dbReference type="InterPro" id="IPR022210">
    <property type="entry name" value="TF_GCR1-like"/>
</dbReference>
<name>A0A9P6UEN6_9FUNG</name>
<dbReference type="OrthoDB" id="428577at2759"/>
<gene>
    <name evidence="3" type="ORF">BGZ97_008455</name>
</gene>
<reference evidence="3" key="1">
    <citation type="journal article" date="2020" name="Fungal Divers.">
        <title>Resolving the Mortierellaceae phylogeny through synthesis of multi-gene phylogenetics and phylogenomics.</title>
        <authorList>
            <person name="Vandepol N."/>
            <person name="Liber J."/>
            <person name="Desiro A."/>
            <person name="Na H."/>
            <person name="Kennedy M."/>
            <person name="Barry K."/>
            <person name="Grigoriev I.V."/>
            <person name="Miller A.N."/>
            <person name="O'Donnell K."/>
            <person name="Stajich J.E."/>
            <person name="Bonito G."/>
        </authorList>
    </citation>
    <scope>NUCLEOTIDE SEQUENCE</scope>
    <source>
        <strain evidence="3">NVP60</strain>
    </source>
</reference>
<feature type="region of interest" description="Disordered" evidence="1">
    <location>
        <begin position="115"/>
        <end position="168"/>
    </location>
</feature>
<organism evidence="3 4">
    <name type="scientific">Linnemannia gamsii</name>
    <dbReference type="NCBI Taxonomy" id="64522"/>
    <lineage>
        <taxon>Eukaryota</taxon>
        <taxon>Fungi</taxon>
        <taxon>Fungi incertae sedis</taxon>
        <taxon>Mucoromycota</taxon>
        <taxon>Mortierellomycotina</taxon>
        <taxon>Mortierellomycetes</taxon>
        <taxon>Mortierellales</taxon>
        <taxon>Mortierellaceae</taxon>
        <taxon>Linnemannia</taxon>
    </lineage>
</organism>
<dbReference type="PANTHER" id="PTHR37784:SF4">
    <property type="entry name" value="TRANSCRIPTION FACTOR-LIKE PROTEIN EUC1"/>
    <property type="match status" value="1"/>
</dbReference>
<keyword evidence="4" id="KW-1185">Reference proteome</keyword>
<dbReference type="AlphaFoldDB" id="A0A9P6UEN6"/>
<sequence>MESLPDEDAGLAFWEEFCARHGWPEMPTTANIHRYIEVFVDVKEEKINRRRGLSKGDEGYRSGHDLFIKPVLRHKAQLLSTPNAAAKPVIAAHESPAPNKTSNGNIYADDTSLVSTPAVNSNNKRLMPELDTDGEDFTEHSSRASFTLSAPSKLPRSSHGKLAPPPATVVSPLRQETILRLPTHVRVKTESVSHSFDTSGSVGATLNAGEMGDKYPQFKAHEFNITLSQTSDAIEAYRVCRKTDTVPLVLQEWRYGLDGHDAIQTLNNKFRGKWKCSEDKYVYETRLGVVKAYIQLVTKEGHSDTEAIELLEQERAGRSIATLYKDLKKAAPKTEKGKKPSVYGEDEPEYPKDLIHQAVRVPRPPPIEETGFPLPVHRINSISNIWKEWEVGWNGAPSMRSLIGTHGTAWNDPRYKKKYENHFRYRNQLVRTIHEAVEQKAAPSYGDAIRTLEDLRGAMGLKA</sequence>
<dbReference type="InterPro" id="IPR052146">
    <property type="entry name" value="HOT1"/>
</dbReference>
<comment type="caution">
    <text evidence="3">The sequence shown here is derived from an EMBL/GenBank/DDBJ whole genome shotgun (WGS) entry which is preliminary data.</text>
</comment>
<feature type="domain" description="Transcription activator GCR1-like" evidence="2">
    <location>
        <begin position="237"/>
        <end position="315"/>
    </location>
</feature>
<dbReference type="GO" id="GO:0000978">
    <property type="term" value="F:RNA polymerase II cis-regulatory region sequence-specific DNA binding"/>
    <property type="evidence" value="ECO:0007669"/>
    <property type="project" value="TreeGrafter"/>
</dbReference>
<evidence type="ECO:0000313" key="4">
    <source>
        <dbReference type="Proteomes" id="UP000823405"/>
    </source>
</evidence>
<evidence type="ECO:0000313" key="3">
    <source>
        <dbReference type="EMBL" id="KAG0283664.1"/>
    </source>
</evidence>
<dbReference type="GO" id="GO:0060963">
    <property type="term" value="P:positive regulation of ribosomal protein gene transcription by RNA polymerase II"/>
    <property type="evidence" value="ECO:0007669"/>
    <property type="project" value="TreeGrafter"/>
</dbReference>
<evidence type="ECO:0000259" key="2">
    <source>
        <dbReference type="Pfam" id="PF12550"/>
    </source>
</evidence>
<feature type="compositionally biased region" description="Polar residues" evidence="1">
    <location>
        <begin position="115"/>
        <end position="124"/>
    </location>
</feature>
<dbReference type="EMBL" id="JAAAIN010003874">
    <property type="protein sequence ID" value="KAG0283664.1"/>
    <property type="molecule type" value="Genomic_DNA"/>
</dbReference>
<protein>
    <recommendedName>
        <fullName evidence="2">Transcription activator GCR1-like domain-containing protein</fullName>
    </recommendedName>
</protein>
<proteinExistence type="predicted"/>